<dbReference type="AlphaFoldDB" id="A0A514CGT8"/>
<evidence type="ECO:0000313" key="1">
    <source>
        <dbReference type="EMBL" id="QDH78990.1"/>
    </source>
</evidence>
<proteinExistence type="predicted"/>
<dbReference type="EMBL" id="CP041253">
    <property type="protein sequence ID" value="QDH78990.1"/>
    <property type="molecule type" value="Genomic_DNA"/>
</dbReference>
<accession>A0A514CGT8</accession>
<dbReference type="RefSeq" id="WP_141614243.1">
    <property type="nucleotide sequence ID" value="NZ_CP041253.1"/>
</dbReference>
<dbReference type="Proteomes" id="UP000316614">
    <property type="component" value="Chromosome"/>
</dbReference>
<protein>
    <submittedName>
        <fullName evidence="1">DUF4276 family protein</fullName>
    </submittedName>
</protein>
<sequence>MNLQVLLTNYDTIFIGLFTEGTTDLRFLKNVVKKAFVDIGFMECSSEMEFDIKEVRIDKSGLDFNTQVLNASRYGVDNYGISILCVHSDADSPNKILANQKVSRALENLKNSQEECCEIITPIIPVRMTEAWMIADKDL</sequence>
<evidence type="ECO:0000313" key="2">
    <source>
        <dbReference type="Proteomes" id="UP000316614"/>
    </source>
</evidence>
<dbReference type="KEGG" id="echi:FKX85_08045"/>
<name>A0A514CGT8_9BACT</name>
<dbReference type="OrthoDB" id="7596770at2"/>
<organism evidence="1 2">
    <name type="scientific">Echinicola soli</name>
    <dbReference type="NCBI Taxonomy" id="2591634"/>
    <lineage>
        <taxon>Bacteria</taxon>
        <taxon>Pseudomonadati</taxon>
        <taxon>Bacteroidota</taxon>
        <taxon>Cytophagia</taxon>
        <taxon>Cytophagales</taxon>
        <taxon>Cyclobacteriaceae</taxon>
        <taxon>Echinicola</taxon>
    </lineage>
</organism>
<reference evidence="1 2" key="1">
    <citation type="submission" date="2019-06" db="EMBL/GenBank/DDBJ databases">
        <title>Echinicola alkalisoli sp. nov. isolated from saline soil.</title>
        <authorList>
            <person name="Sun J.-Q."/>
            <person name="Xu L."/>
        </authorList>
    </citation>
    <scope>NUCLEOTIDE SEQUENCE [LARGE SCALE GENOMIC DNA]</scope>
    <source>
        <strain evidence="1 2">LN3S3</strain>
    </source>
</reference>
<keyword evidence="2" id="KW-1185">Reference proteome</keyword>
<gene>
    <name evidence="1" type="ORF">FKX85_08045</name>
</gene>